<proteinExistence type="predicted"/>
<accession>A0ABV6KW04</accession>
<keyword evidence="2" id="KW-1185">Reference proteome</keyword>
<dbReference type="Proteomes" id="UP001589738">
    <property type="component" value="Unassembled WGS sequence"/>
</dbReference>
<evidence type="ECO:0000313" key="2">
    <source>
        <dbReference type="Proteomes" id="UP001589738"/>
    </source>
</evidence>
<sequence>MAKKQLIDLVNRLKGSGIKVSFSKPRPKSILLLQQQAKLSSSTN</sequence>
<gene>
    <name evidence="1" type="ORF">ACFFHF_20190</name>
</gene>
<organism evidence="1 2">
    <name type="scientific">Robertmurraya beringensis</name>
    <dbReference type="NCBI Taxonomy" id="641660"/>
    <lineage>
        <taxon>Bacteria</taxon>
        <taxon>Bacillati</taxon>
        <taxon>Bacillota</taxon>
        <taxon>Bacilli</taxon>
        <taxon>Bacillales</taxon>
        <taxon>Bacillaceae</taxon>
        <taxon>Robertmurraya</taxon>
    </lineage>
</organism>
<dbReference type="RefSeq" id="WP_340904102.1">
    <property type="nucleotide sequence ID" value="NZ_JBHLUU010000122.1"/>
</dbReference>
<protein>
    <submittedName>
        <fullName evidence="1">Uncharacterized protein</fullName>
    </submittedName>
</protein>
<reference evidence="1 2" key="1">
    <citation type="submission" date="2024-09" db="EMBL/GenBank/DDBJ databases">
        <authorList>
            <person name="Sun Q."/>
            <person name="Mori K."/>
        </authorList>
    </citation>
    <scope>NUCLEOTIDE SEQUENCE [LARGE SCALE GENOMIC DNA]</scope>
    <source>
        <strain evidence="1 2">CGMCC 1.9126</strain>
    </source>
</reference>
<dbReference type="EMBL" id="JBHLUU010000122">
    <property type="protein sequence ID" value="MFC0477514.1"/>
    <property type="molecule type" value="Genomic_DNA"/>
</dbReference>
<name>A0ABV6KW04_9BACI</name>
<evidence type="ECO:0000313" key="1">
    <source>
        <dbReference type="EMBL" id="MFC0477514.1"/>
    </source>
</evidence>
<comment type="caution">
    <text evidence="1">The sequence shown here is derived from an EMBL/GenBank/DDBJ whole genome shotgun (WGS) entry which is preliminary data.</text>
</comment>